<evidence type="ECO:0000313" key="9">
    <source>
        <dbReference type="EMBL" id="MDA1358161.1"/>
    </source>
</evidence>
<dbReference type="GO" id="GO:0022857">
    <property type="term" value="F:transmembrane transporter activity"/>
    <property type="evidence" value="ECO:0007669"/>
    <property type="project" value="InterPro"/>
</dbReference>
<evidence type="ECO:0000256" key="7">
    <source>
        <dbReference type="RuleBase" id="RU363032"/>
    </source>
</evidence>
<dbReference type="AlphaFoldDB" id="A0A9X3P3W3"/>
<feature type="transmembrane region" description="Helical" evidence="7">
    <location>
        <begin position="150"/>
        <end position="169"/>
    </location>
</feature>
<dbReference type="SUPFAM" id="SSF161098">
    <property type="entry name" value="MetI-like"/>
    <property type="match status" value="1"/>
</dbReference>
<dbReference type="GO" id="GO:0006865">
    <property type="term" value="P:amino acid transport"/>
    <property type="evidence" value="ECO:0007669"/>
    <property type="project" value="TreeGrafter"/>
</dbReference>
<protein>
    <submittedName>
        <fullName evidence="9">Amino acid ABC transporter permease</fullName>
    </submittedName>
</protein>
<keyword evidence="5 7" id="KW-1133">Transmembrane helix</keyword>
<evidence type="ECO:0000259" key="8">
    <source>
        <dbReference type="PROSITE" id="PS50928"/>
    </source>
</evidence>
<dbReference type="RefSeq" id="WP_270107939.1">
    <property type="nucleotide sequence ID" value="NZ_JAPZVP010000001.1"/>
</dbReference>
<feature type="transmembrane region" description="Helical" evidence="7">
    <location>
        <begin position="76"/>
        <end position="98"/>
    </location>
</feature>
<feature type="transmembrane region" description="Helical" evidence="7">
    <location>
        <begin position="206"/>
        <end position="228"/>
    </location>
</feature>
<evidence type="ECO:0000313" key="10">
    <source>
        <dbReference type="Proteomes" id="UP001146067"/>
    </source>
</evidence>
<dbReference type="InterPro" id="IPR043429">
    <property type="entry name" value="ArtM/GltK/GlnP/TcyL/YhdX-like"/>
</dbReference>
<evidence type="ECO:0000256" key="5">
    <source>
        <dbReference type="ARBA" id="ARBA00022989"/>
    </source>
</evidence>
<dbReference type="GO" id="GO:0043190">
    <property type="term" value="C:ATP-binding cassette (ABC) transporter complex"/>
    <property type="evidence" value="ECO:0007669"/>
    <property type="project" value="InterPro"/>
</dbReference>
<evidence type="ECO:0000256" key="3">
    <source>
        <dbReference type="ARBA" id="ARBA00022475"/>
    </source>
</evidence>
<keyword evidence="6 7" id="KW-0472">Membrane</keyword>
<keyword evidence="4 7" id="KW-0812">Transmembrane</keyword>
<feature type="transmembrane region" description="Helical" evidence="7">
    <location>
        <begin position="24"/>
        <end position="46"/>
    </location>
</feature>
<accession>A0A9X3P3W3</accession>
<dbReference type="Proteomes" id="UP001146067">
    <property type="component" value="Unassembled WGS sequence"/>
</dbReference>
<comment type="caution">
    <text evidence="9">The sequence shown here is derived from an EMBL/GenBank/DDBJ whole genome shotgun (WGS) entry which is preliminary data.</text>
</comment>
<comment type="subcellular location">
    <subcellularLocation>
        <location evidence="1 7">Cell membrane</location>
        <topology evidence="1 7">Multi-pass membrane protein</topology>
    </subcellularLocation>
</comment>
<feature type="transmembrane region" description="Helical" evidence="7">
    <location>
        <begin position="248"/>
        <end position="271"/>
    </location>
</feature>
<dbReference type="CDD" id="cd06261">
    <property type="entry name" value="TM_PBP2"/>
    <property type="match status" value="1"/>
</dbReference>
<feature type="transmembrane region" description="Helical" evidence="7">
    <location>
        <begin position="110"/>
        <end position="130"/>
    </location>
</feature>
<dbReference type="EMBL" id="JAPZVP010000001">
    <property type="protein sequence ID" value="MDA1358161.1"/>
    <property type="molecule type" value="Genomic_DNA"/>
</dbReference>
<feature type="domain" description="ABC transmembrane type-1" evidence="8">
    <location>
        <begin position="72"/>
        <end position="270"/>
    </location>
</feature>
<evidence type="ECO:0000256" key="2">
    <source>
        <dbReference type="ARBA" id="ARBA00022448"/>
    </source>
</evidence>
<organism evidence="9 10">
    <name type="scientific">Glycomyces luteolus</name>
    <dbReference type="NCBI Taxonomy" id="2670330"/>
    <lineage>
        <taxon>Bacteria</taxon>
        <taxon>Bacillati</taxon>
        <taxon>Actinomycetota</taxon>
        <taxon>Actinomycetes</taxon>
        <taxon>Glycomycetales</taxon>
        <taxon>Glycomycetaceae</taxon>
        <taxon>Glycomyces</taxon>
    </lineage>
</organism>
<gene>
    <name evidence="9" type="ORF">O1R50_00885</name>
</gene>
<dbReference type="PANTHER" id="PTHR30614:SF21">
    <property type="entry name" value="AMINO ACID ABC TRANSPORTER PERMEASE"/>
    <property type="match status" value="1"/>
</dbReference>
<dbReference type="PANTHER" id="PTHR30614">
    <property type="entry name" value="MEMBRANE COMPONENT OF AMINO ACID ABC TRANSPORTER"/>
    <property type="match status" value="1"/>
</dbReference>
<keyword evidence="2 7" id="KW-0813">Transport</keyword>
<evidence type="ECO:0000256" key="1">
    <source>
        <dbReference type="ARBA" id="ARBA00004651"/>
    </source>
</evidence>
<dbReference type="InterPro" id="IPR010065">
    <property type="entry name" value="AA_ABC_transptr_permease_3TM"/>
</dbReference>
<dbReference type="PROSITE" id="PS50928">
    <property type="entry name" value="ABC_TM1"/>
    <property type="match status" value="1"/>
</dbReference>
<name>A0A9X3P3W3_9ACTN</name>
<evidence type="ECO:0000256" key="6">
    <source>
        <dbReference type="ARBA" id="ARBA00023136"/>
    </source>
</evidence>
<proteinExistence type="inferred from homology"/>
<dbReference type="NCBIfam" id="TIGR01726">
    <property type="entry name" value="HEQRo_perm_3TM"/>
    <property type="match status" value="1"/>
</dbReference>
<evidence type="ECO:0000256" key="4">
    <source>
        <dbReference type="ARBA" id="ARBA00022692"/>
    </source>
</evidence>
<reference evidence="9" key="1">
    <citation type="submission" date="2022-12" db="EMBL/GenBank/DDBJ databases">
        <title>Gycomyces niveus sp.nov.,a novel actinomycete isolated from soil in Shouguan.</title>
        <authorList>
            <person name="Yang X."/>
        </authorList>
    </citation>
    <scope>NUCLEOTIDE SEQUENCE</scope>
    <source>
        <strain evidence="9">NEAU-A15</strain>
    </source>
</reference>
<dbReference type="InterPro" id="IPR035906">
    <property type="entry name" value="MetI-like_sf"/>
</dbReference>
<dbReference type="Pfam" id="PF00528">
    <property type="entry name" value="BPD_transp_1"/>
    <property type="match status" value="1"/>
</dbReference>
<dbReference type="InterPro" id="IPR000515">
    <property type="entry name" value="MetI-like"/>
</dbReference>
<keyword evidence="3" id="KW-1003">Cell membrane</keyword>
<dbReference type="Gene3D" id="1.10.3720.10">
    <property type="entry name" value="MetI-like"/>
    <property type="match status" value="1"/>
</dbReference>
<sequence>MSRQQESTVLFDALGPKGRRNSNIASIVSAVVILGVLAFVVSVLAAEGFFEQSRWVNPLDALVVQTTWIPSILDTLTAFALGSILALILGVIFGFGRISRFGLTRWASTVYVQFFRSLPLVLLIWISFTIDGYFGFTTGELGWSNDARRLTFLVLGLGIYNGAILAEILRAGVAALPPGQAMAGYAVGLRHGQVQRLIVLPQVLRNMLPAVLAQLVILLKDTSLGYVITYPELLHSANIIGRDYSNSFLQALVIAAFIYFVMAYALSKLVVVAERRLRKKTAAPAARVQQIEQAAFIAE</sequence>
<keyword evidence="10" id="KW-1185">Reference proteome</keyword>
<comment type="similarity">
    <text evidence="7">Belongs to the binding-protein-dependent transport system permease family.</text>
</comment>